<name>A0A0M0KJG0_ALKHA</name>
<dbReference type="PATRIC" id="fig|136160.3.peg.2162"/>
<organism evidence="1">
    <name type="scientific">Halalkalibacterium halodurans</name>
    <name type="common">Bacillus halodurans</name>
    <dbReference type="NCBI Taxonomy" id="86665"/>
    <lineage>
        <taxon>Bacteria</taxon>
        <taxon>Bacillati</taxon>
        <taxon>Bacillota</taxon>
        <taxon>Bacilli</taxon>
        <taxon>Bacillales</taxon>
        <taxon>Bacillaceae</taxon>
        <taxon>Halalkalibacterium (ex Joshi et al. 2022)</taxon>
    </lineage>
</organism>
<gene>
    <name evidence="1" type="ORF">AMD02_09060</name>
</gene>
<reference evidence="1" key="1">
    <citation type="submission" date="2015-08" db="EMBL/GenBank/DDBJ databases">
        <title>Complete DNA Sequence of Pseudomonas syringae pv. actinidiae, the Causal Agent of Kiwifruit Canker Disease.</title>
        <authorList>
            <person name="Rikkerink E.H.A."/>
            <person name="Fineran P.C."/>
        </authorList>
    </citation>
    <scope>NUCLEOTIDE SEQUENCE</scope>
    <source>
        <strain evidence="1">DSM 13666</strain>
    </source>
</reference>
<dbReference type="AlphaFoldDB" id="A0A0M0KJG0"/>
<sequence>MTRPSEERYGYNELKQVEMAIKSAEHMVGQATRSMDEGQLQAATQALEDAKKQYYDAFSHQTGVDQAFFEFSSELIDKLSHQLDEARD</sequence>
<proteinExistence type="predicted"/>
<accession>A0A4Y7WVJ6</accession>
<dbReference type="GeneID" id="87597701"/>
<evidence type="ECO:0000313" key="1">
    <source>
        <dbReference type="EMBL" id="KOO38996.1"/>
    </source>
</evidence>
<dbReference type="Pfam" id="PF10819">
    <property type="entry name" value="DUF2564"/>
    <property type="match status" value="1"/>
</dbReference>
<dbReference type="InterPro" id="IPR020314">
    <property type="entry name" value="Uncharacterised_YpzA"/>
</dbReference>
<accession>A0A0M0KJG0</accession>
<protein>
    <recommendedName>
        <fullName evidence="2">DUF2564 family protein</fullName>
    </recommendedName>
</protein>
<dbReference type="RefSeq" id="WP_053431085.1">
    <property type="nucleotide sequence ID" value="NZ_CP040441.1"/>
</dbReference>
<dbReference type="EMBL" id="LILD01000001">
    <property type="protein sequence ID" value="KOO38996.1"/>
    <property type="molecule type" value="Genomic_DNA"/>
</dbReference>
<evidence type="ECO:0008006" key="2">
    <source>
        <dbReference type="Google" id="ProtNLM"/>
    </source>
</evidence>
<comment type="caution">
    <text evidence="1">The sequence shown here is derived from an EMBL/GenBank/DDBJ whole genome shotgun (WGS) entry which is preliminary data.</text>
</comment>